<dbReference type="EMBL" id="JADFUA010000003">
    <property type="protein sequence ID" value="MBE9609263.1"/>
    <property type="molecule type" value="Genomic_DNA"/>
</dbReference>
<evidence type="ECO:0000313" key="3">
    <source>
        <dbReference type="Proteomes" id="UP000604481"/>
    </source>
</evidence>
<evidence type="ECO:0000256" key="1">
    <source>
        <dbReference type="SAM" id="Phobius"/>
    </source>
</evidence>
<feature type="transmembrane region" description="Helical" evidence="1">
    <location>
        <begin position="313"/>
        <end position="330"/>
    </location>
</feature>
<dbReference type="Proteomes" id="UP000604481">
    <property type="component" value="Unassembled WGS sequence"/>
</dbReference>
<keyword evidence="1" id="KW-0812">Transmembrane</keyword>
<feature type="transmembrane region" description="Helical" evidence="1">
    <location>
        <begin position="160"/>
        <end position="183"/>
    </location>
</feature>
<reference evidence="2 3" key="1">
    <citation type="submission" date="2020-10" db="EMBL/GenBank/DDBJ databases">
        <title>The genome sequence of Chitinilyticum litopenaei 4Y14.</title>
        <authorList>
            <person name="Liu Y."/>
        </authorList>
    </citation>
    <scope>NUCLEOTIDE SEQUENCE [LARGE SCALE GENOMIC DNA]</scope>
    <source>
        <strain evidence="2 3">4Y14</strain>
    </source>
</reference>
<feature type="transmembrane region" description="Helical" evidence="1">
    <location>
        <begin position="290"/>
        <end position="307"/>
    </location>
</feature>
<keyword evidence="1" id="KW-1133">Transmembrane helix</keyword>
<protein>
    <submittedName>
        <fullName evidence="2">Uncharacterized protein</fullName>
    </submittedName>
</protein>
<gene>
    <name evidence="2" type="ORF">INR99_07870</name>
</gene>
<keyword evidence="3" id="KW-1185">Reference proteome</keyword>
<dbReference type="AlphaFoldDB" id="A0A8J7G0S2"/>
<keyword evidence="1" id="KW-0472">Membrane</keyword>
<organism evidence="2 3">
    <name type="scientific">Chitinilyticum piscinae</name>
    <dbReference type="NCBI Taxonomy" id="2866724"/>
    <lineage>
        <taxon>Bacteria</taxon>
        <taxon>Pseudomonadati</taxon>
        <taxon>Pseudomonadota</taxon>
        <taxon>Betaproteobacteria</taxon>
        <taxon>Neisseriales</taxon>
        <taxon>Chitinibacteraceae</taxon>
        <taxon>Chitinilyticum</taxon>
    </lineage>
</organism>
<comment type="caution">
    <text evidence="2">The sequence shown here is derived from an EMBL/GenBank/DDBJ whole genome shotgun (WGS) entry which is preliminary data.</text>
</comment>
<dbReference type="RefSeq" id="WP_194115771.1">
    <property type="nucleotide sequence ID" value="NZ_JADFUA010000003.1"/>
</dbReference>
<feature type="transmembrane region" description="Helical" evidence="1">
    <location>
        <begin position="21"/>
        <end position="40"/>
    </location>
</feature>
<sequence length="364" mass="41754">MSQEKSSTKSEIQKMAIQHSQEIKTTFAAAAAIAMLYLFINPPLAAQKKTTGEFIRDKITQIDNAFSTSNPNYASAFIIFEQITACEKILNNNKSIGKTSPEALSDFKKAILELPTTASKESILTNQLNIATKNTTECQKELGTIKETLQTRSTNTNINFNTICTILIALFVPIFALLGAFIARDQKIAEFRQAWIDRIREYAKKLESREPKRVGATLREFRIELNEDNHPESIDRRLIDAISYYEKEINNKTYNRKNNEKLLGNIRQHTKSAIKQEWEIIKHGELTTRITRHSIIIFTLYFFITLLTINHQTTQTIIALTLTSFIYYLLNRKIIHETAKTIWSKATFKNNSKQKNNPNLVKTI</sequence>
<evidence type="ECO:0000313" key="2">
    <source>
        <dbReference type="EMBL" id="MBE9609263.1"/>
    </source>
</evidence>
<name>A0A8J7G0S2_9NEIS</name>
<accession>A0A8J7G0S2</accession>
<proteinExistence type="predicted"/>